<dbReference type="CDD" id="cd03013">
    <property type="entry name" value="PRX5_like"/>
    <property type="match status" value="1"/>
</dbReference>
<dbReference type="Gene3D" id="3.40.30.10">
    <property type="entry name" value="Glutaredoxin"/>
    <property type="match status" value="1"/>
</dbReference>
<evidence type="ECO:0000256" key="4">
    <source>
        <dbReference type="ARBA" id="ARBA00023002"/>
    </source>
</evidence>
<evidence type="ECO:0000256" key="11">
    <source>
        <dbReference type="PIRSR" id="PIRSR637944-1"/>
    </source>
</evidence>
<feature type="active site" description="Cysteine sulfenic acid (-SOH) intermediate" evidence="11">
    <location>
        <position position="58"/>
    </location>
</feature>
<evidence type="ECO:0000256" key="6">
    <source>
        <dbReference type="ARBA" id="ARBA00023284"/>
    </source>
</evidence>
<dbReference type="GO" id="GO:0008379">
    <property type="term" value="F:thioredoxin peroxidase activity"/>
    <property type="evidence" value="ECO:0007669"/>
    <property type="project" value="InterPro"/>
</dbReference>
<evidence type="ECO:0000256" key="12">
    <source>
        <dbReference type="RuleBase" id="RU366011"/>
    </source>
</evidence>
<evidence type="ECO:0000256" key="5">
    <source>
        <dbReference type="ARBA" id="ARBA00023157"/>
    </source>
</evidence>
<dbReference type="GO" id="GO:0005739">
    <property type="term" value="C:mitochondrion"/>
    <property type="evidence" value="ECO:0007669"/>
    <property type="project" value="TreeGrafter"/>
</dbReference>
<dbReference type="GO" id="GO:0005777">
    <property type="term" value="C:peroxisome"/>
    <property type="evidence" value="ECO:0007669"/>
    <property type="project" value="TreeGrafter"/>
</dbReference>
<evidence type="ECO:0000259" key="13">
    <source>
        <dbReference type="PROSITE" id="PS51352"/>
    </source>
</evidence>
<dbReference type="PANTHER" id="PTHR10430:SF16">
    <property type="entry name" value="PEROXIREDOXIN-5, MITOCHONDRIAL"/>
    <property type="match status" value="1"/>
</dbReference>
<keyword evidence="2 12" id="KW-0575">Peroxidase</keyword>
<dbReference type="Pfam" id="PF08534">
    <property type="entry name" value="Redoxin"/>
    <property type="match status" value="1"/>
</dbReference>
<dbReference type="PROSITE" id="PS51352">
    <property type="entry name" value="THIOREDOXIN_2"/>
    <property type="match status" value="1"/>
</dbReference>
<dbReference type="Proteomes" id="UP000054845">
    <property type="component" value="Unassembled WGS sequence"/>
</dbReference>
<evidence type="ECO:0000256" key="10">
    <source>
        <dbReference type="ARBA" id="ARBA00079296"/>
    </source>
</evidence>
<dbReference type="AlphaFoldDB" id="A0A0P1BDB2"/>
<dbReference type="PANTHER" id="PTHR10430">
    <property type="entry name" value="PEROXIREDOXIN"/>
    <property type="match status" value="1"/>
</dbReference>
<accession>A0A0P1BDB2</accession>
<dbReference type="InterPro" id="IPR013740">
    <property type="entry name" value="Redoxin"/>
</dbReference>
<sequence length="169" mass="18033">MSLVGQKIPDTEFSHVPWSDELSNAAACGIPEKYRTTQKFAGKKVVIVSVPGAFTPTCHGNHIPGFVKKASEFKQKGYEVIVLASNDPFTMSGWRTALGAKGELEFASDLNLEFSKALNATVDMTKAGFGVRGARYALIADDNVIKAFDSEESPGNVGVSSAEAVFGKL</sequence>
<name>A0A0P1BDB2_9BASI</name>
<evidence type="ECO:0000313" key="14">
    <source>
        <dbReference type="EMBL" id="CEH13749.1"/>
    </source>
</evidence>
<keyword evidence="15" id="KW-1185">Reference proteome</keyword>
<comment type="subunit">
    <text evidence="7">Homodimer; disulfide-linked, upon oxidation.</text>
</comment>
<comment type="function">
    <text evidence="12">Thiol-specific peroxidase that catalyzes the reduction of hydrogen peroxide and organic hydroperoxides to water and alcohols, respectively. Plays a role in cell protection against oxidative stress by detoxifying peroxides.</text>
</comment>
<evidence type="ECO:0000256" key="7">
    <source>
        <dbReference type="ARBA" id="ARBA00063543"/>
    </source>
</evidence>
<evidence type="ECO:0000256" key="2">
    <source>
        <dbReference type="ARBA" id="ARBA00022559"/>
    </source>
</evidence>
<dbReference type="SUPFAM" id="SSF52833">
    <property type="entry name" value="Thioredoxin-like"/>
    <property type="match status" value="1"/>
</dbReference>
<keyword evidence="5" id="KW-1015">Disulfide bond</keyword>
<dbReference type="OrthoDB" id="195498at2759"/>
<organism evidence="14 15">
    <name type="scientific">Ceraceosorus bombacis</name>
    <dbReference type="NCBI Taxonomy" id="401625"/>
    <lineage>
        <taxon>Eukaryota</taxon>
        <taxon>Fungi</taxon>
        <taxon>Dikarya</taxon>
        <taxon>Basidiomycota</taxon>
        <taxon>Ustilaginomycotina</taxon>
        <taxon>Exobasidiomycetes</taxon>
        <taxon>Ceraceosorales</taxon>
        <taxon>Ceraceosoraceae</taxon>
        <taxon>Ceraceosorus</taxon>
    </lineage>
</organism>
<dbReference type="EMBL" id="CCYA01000230">
    <property type="protein sequence ID" value="CEH13749.1"/>
    <property type="molecule type" value="Genomic_DNA"/>
</dbReference>
<evidence type="ECO:0000256" key="1">
    <source>
        <dbReference type="ARBA" id="ARBA00010505"/>
    </source>
</evidence>
<protein>
    <recommendedName>
        <fullName evidence="8">Putative peroxiredoxin</fullName>
    </recommendedName>
    <alternativeName>
        <fullName evidence="9">Thioredoxin reductase</fullName>
    </alternativeName>
    <alternativeName>
        <fullName evidence="10">Thioredoxin-dependent peroxiredoxin</fullName>
    </alternativeName>
</protein>
<dbReference type="STRING" id="401625.A0A0P1BDB2"/>
<dbReference type="FunFam" id="3.40.30.10:FF:000020">
    <property type="entry name" value="Peroxiredoxin"/>
    <property type="match status" value="1"/>
</dbReference>
<dbReference type="GO" id="GO:0042744">
    <property type="term" value="P:hydrogen peroxide catabolic process"/>
    <property type="evidence" value="ECO:0007669"/>
    <property type="project" value="TreeGrafter"/>
</dbReference>
<evidence type="ECO:0000256" key="9">
    <source>
        <dbReference type="ARBA" id="ARBA00076301"/>
    </source>
</evidence>
<dbReference type="InterPro" id="IPR037944">
    <property type="entry name" value="PRX5-like"/>
</dbReference>
<feature type="domain" description="Thioredoxin" evidence="13">
    <location>
        <begin position="2"/>
        <end position="169"/>
    </location>
</feature>
<dbReference type="InterPro" id="IPR013766">
    <property type="entry name" value="Thioredoxin_domain"/>
</dbReference>
<evidence type="ECO:0000256" key="3">
    <source>
        <dbReference type="ARBA" id="ARBA00022862"/>
    </source>
</evidence>
<dbReference type="InterPro" id="IPR036249">
    <property type="entry name" value="Thioredoxin-like_sf"/>
</dbReference>
<dbReference type="GO" id="GO:0045454">
    <property type="term" value="P:cell redox homeostasis"/>
    <property type="evidence" value="ECO:0007669"/>
    <property type="project" value="TreeGrafter"/>
</dbReference>
<proteinExistence type="inferred from homology"/>
<evidence type="ECO:0000256" key="8">
    <source>
        <dbReference type="ARBA" id="ARBA00074156"/>
    </source>
</evidence>
<keyword evidence="6 12" id="KW-0676">Redox-active center</keyword>
<evidence type="ECO:0000313" key="15">
    <source>
        <dbReference type="Proteomes" id="UP000054845"/>
    </source>
</evidence>
<keyword evidence="3 12" id="KW-0049">Antioxidant</keyword>
<comment type="similarity">
    <text evidence="1 12">Belongs to the peroxiredoxin family. Prx5 subfamily.</text>
</comment>
<dbReference type="GO" id="GO:0034599">
    <property type="term" value="P:cellular response to oxidative stress"/>
    <property type="evidence" value="ECO:0007669"/>
    <property type="project" value="InterPro"/>
</dbReference>
<keyword evidence="4 12" id="KW-0560">Oxidoreductase</keyword>
<reference evidence="14 15" key="1">
    <citation type="submission" date="2014-09" db="EMBL/GenBank/DDBJ databases">
        <authorList>
            <person name="Magalhaes I.L.F."/>
            <person name="Oliveira U."/>
            <person name="Santos F.R."/>
            <person name="Vidigal T.H.D.A."/>
            <person name="Brescovit A.D."/>
            <person name="Santos A.J."/>
        </authorList>
    </citation>
    <scope>NUCLEOTIDE SEQUENCE [LARGE SCALE GENOMIC DNA]</scope>
</reference>